<accession>A0A450V321</accession>
<protein>
    <submittedName>
        <fullName evidence="1">Uncharacterized protein</fullName>
    </submittedName>
</protein>
<name>A0A450V321_9GAMM</name>
<proteinExistence type="predicted"/>
<gene>
    <name evidence="1" type="ORF">BECKLFY1418B_GA0070995_11366</name>
</gene>
<evidence type="ECO:0000313" key="1">
    <source>
        <dbReference type="EMBL" id="VFJ99096.1"/>
    </source>
</evidence>
<reference evidence="1" key="1">
    <citation type="submission" date="2019-02" db="EMBL/GenBank/DDBJ databases">
        <authorList>
            <person name="Gruber-Vodicka R. H."/>
            <person name="Seah K. B. B."/>
        </authorList>
    </citation>
    <scope>NUCLEOTIDE SEQUENCE</scope>
    <source>
        <strain evidence="1">BECK_M7</strain>
    </source>
</reference>
<dbReference type="EMBL" id="CAADFF010000136">
    <property type="protein sequence ID" value="VFJ99096.1"/>
    <property type="molecule type" value="Genomic_DNA"/>
</dbReference>
<sequence>MQHFVRKKTTLGFGLLFLYDKLPLCHGIRALFRPSNAVGTNPMRRELTMAGPFLYSEIIRGNRVIERGKESENHIFRFH</sequence>
<organism evidence="1">
    <name type="scientific">Candidatus Kentrum sp. LFY</name>
    <dbReference type="NCBI Taxonomy" id="2126342"/>
    <lineage>
        <taxon>Bacteria</taxon>
        <taxon>Pseudomonadati</taxon>
        <taxon>Pseudomonadota</taxon>
        <taxon>Gammaproteobacteria</taxon>
        <taxon>Candidatus Kentrum</taxon>
    </lineage>
</organism>
<dbReference type="AlphaFoldDB" id="A0A450V321"/>